<evidence type="ECO:0000313" key="13">
    <source>
        <dbReference type="Proteomes" id="UP000027931"/>
    </source>
</evidence>
<comment type="catalytic activity">
    <reaction evidence="1">
        <text>ATP + protein L-histidine = ADP + protein N-phospho-L-histidine.</text>
        <dbReference type="EC" id="2.7.13.3"/>
    </reaction>
</comment>
<dbReference type="Gene3D" id="1.10.287.130">
    <property type="match status" value="1"/>
</dbReference>
<evidence type="ECO:0000259" key="11">
    <source>
        <dbReference type="PROSITE" id="PS50113"/>
    </source>
</evidence>
<keyword evidence="7" id="KW-0067">ATP-binding</keyword>
<dbReference type="SMART" id="SM00387">
    <property type="entry name" value="HATPase_c"/>
    <property type="match status" value="1"/>
</dbReference>
<dbReference type="STRING" id="1157490.EL26_08085"/>
<evidence type="ECO:0000256" key="8">
    <source>
        <dbReference type="ARBA" id="ARBA00023012"/>
    </source>
</evidence>
<proteinExistence type="predicted"/>
<dbReference type="SUPFAM" id="SSF55785">
    <property type="entry name" value="PYP-like sensor domain (PAS domain)"/>
    <property type="match status" value="2"/>
</dbReference>
<gene>
    <name evidence="12" type="ORF">EL26_08085</name>
</gene>
<keyword evidence="4" id="KW-0808">Transferase</keyword>
<dbReference type="CDD" id="cd00075">
    <property type="entry name" value="HATPase"/>
    <property type="match status" value="1"/>
</dbReference>
<dbReference type="GO" id="GO:0000155">
    <property type="term" value="F:phosphorelay sensor kinase activity"/>
    <property type="evidence" value="ECO:0007669"/>
    <property type="project" value="InterPro"/>
</dbReference>
<evidence type="ECO:0000256" key="2">
    <source>
        <dbReference type="ARBA" id="ARBA00012438"/>
    </source>
</evidence>
<dbReference type="CDD" id="cd00130">
    <property type="entry name" value="PAS"/>
    <property type="match status" value="2"/>
</dbReference>
<accession>A0A074LNX0</accession>
<dbReference type="EMBL" id="JMIR01000008">
    <property type="protein sequence ID" value="KEO83866.1"/>
    <property type="molecule type" value="Genomic_DNA"/>
</dbReference>
<evidence type="ECO:0000256" key="7">
    <source>
        <dbReference type="ARBA" id="ARBA00022840"/>
    </source>
</evidence>
<dbReference type="InterPro" id="IPR000014">
    <property type="entry name" value="PAS"/>
</dbReference>
<dbReference type="Gene3D" id="3.30.450.20">
    <property type="entry name" value="PAS domain"/>
    <property type="match status" value="1"/>
</dbReference>
<evidence type="ECO:0000256" key="6">
    <source>
        <dbReference type="ARBA" id="ARBA00022777"/>
    </source>
</evidence>
<dbReference type="InterPro" id="IPR005467">
    <property type="entry name" value="His_kinase_dom"/>
</dbReference>
<dbReference type="PANTHER" id="PTHR43065">
    <property type="entry name" value="SENSOR HISTIDINE KINASE"/>
    <property type="match status" value="1"/>
</dbReference>
<dbReference type="eggNOG" id="COG5000">
    <property type="taxonomic scope" value="Bacteria"/>
</dbReference>
<comment type="caution">
    <text evidence="12">The sequence shown here is derived from an EMBL/GenBank/DDBJ whole genome shotgun (WGS) entry which is preliminary data.</text>
</comment>
<evidence type="ECO:0000259" key="9">
    <source>
        <dbReference type="PROSITE" id="PS50109"/>
    </source>
</evidence>
<dbReference type="SUPFAM" id="SSF55874">
    <property type="entry name" value="ATPase domain of HSP90 chaperone/DNA topoisomerase II/histidine kinase"/>
    <property type="match status" value="1"/>
</dbReference>
<feature type="domain" description="PAC" evidence="11">
    <location>
        <begin position="214"/>
        <end position="268"/>
    </location>
</feature>
<keyword evidence="5" id="KW-0547">Nucleotide-binding</keyword>
<reference evidence="12 13" key="1">
    <citation type="journal article" date="2013" name="Int. J. Syst. Evol. Microbiol.">
        <title>Tumebacillus flagellatus sp. nov., an alpha-amylase/pullulanase-producing bacterium isolated from cassava wastewater.</title>
        <authorList>
            <person name="Wang Q."/>
            <person name="Xie N."/>
            <person name="Qin Y."/>
            <person name="Shen N."/>
            <person name="Zhu J."/>
            <person name="Mi H."/>
            <person name="Huang R."/>
        </authorList>
    </citation>
    <scope>NUCLEOTIDE SEQUENCE [LARGE SCALE GENOMIC DNA]</scope>
    <source>
        <strain evidence="12 13">GST4</strain>
    </source>
</reference>
<dbReference type="SMART" id="SM00388">
    <property type="entry name" value="HisKA"/>
    <property type="match status" value="1"/>
</dbReference>
<dbReference type="Pfam" id="PF00512">
    <property type="entry name" value="HisKA"/>
    <property type="match status" value="1"/>
</dbReference>
<dbReference type="AlphaFoldDB" id="A0A074LNX0"/>
<evidence type="ECO:0000256" key="5">
    <source>
        <dbReference type="ARBA" id="ARBA00022741"/>
    </source>
</evidence>
<dbReference type="Pfam" id="PF02518">
    <property type="entry name" value="HATPase_c"/>
    <property type="match status" value="1"/>
</dbReference>
<dbReference type="InterPro" id="IPR000700">
    <property type="entry name" value="PAS-assoc_C"/>
</dbReference>
<evidence type="ECO:0000256" key="1">
    <source>
        <dbReference type="ARBA" id="ARBA00000085"/>
    </source>
</evidence>
<keyword evidence="3" id="KW-0597">Phosphoprotein</keyword>
<protein>
    <recommendedName>
        <fullName evidence="2">histidine kinase</fullName>
        <ecNumber evidence="2">2.7.13.3</ecNumber>
    </recommendedName>
</protein>
<dbReference type="Pfam" id="PF13426">
    <property type="entry name" value="PAS_9"/>
    <property type="match status" value="1"/>
</dbReference>
<evidence type="ECO:0000256" key="4">
    <source>
        <dbReference type="ARBA" id="ARBA00022679"/>
    </source>
</evidence>
<dbReference type="GO" id="GO:0005524">
    <property type="term" value="F:ATP binding"/>
    <property type="evidence" value="ECO:0007669"/>
    <property type="project" value="UniProtKB-KW"/>
</dbReference>
<dbReference type="CDD" id="cd00082">
    <property type="entry name" value="HisKA"/>
    <property type="match status" value="1"/>
</dbReference>
<dbReference type="InterPro" id="IPR036890">
    <property type="entry name" value="HATPase_C_sf"/>
</dbReference>
<keyword evidence="13" id="KW-1185">Reference proteome</keyword>
<dbReference type="Gene3D" id="3.30.565.10">
    <property type="entry name" value="Histidine kinase-like ATPase, C-terminal domain"/>
    <property type="match status" value="1"/>
</dbReference>
<dbReference type="InterPro" id="IPR003661">
    <property type="entry name" value="HisK_dim/P_dom"/>
</dbReference>
<sequence length="483" mass="53518">METSNLPAINLEWGTDMTTDTTTHSNRLFEFHPDPTWTVDAQGALLTANRAAQAEIGQRARLEELFVPEDLEKVRDWMMRAEWEQTPQNGRASLLGTAPGRGDAHCTLIPASEGGGSVIFFLMVRVVEETPDAETLEQLRETQELLEAVFRHSREAMGMFDVDGTILRMNDAFVSMFGYSREELIGRKVPVTPPGALQEEVYRHFDAILNQAVPYVEFETVKLHKSGHLLDVQVTLSPIKKRDGVIVAIHGISRDLTDAKKTQTRLIQAEKLSIAGQLAAGIAHEIRNPLTALKGFVQLMEGGASFNPHYLQVMGAELNRIEGITNELLVLAKPQANQMTRRELASLVQEVVTLFESLANLRNVELTADLEQGLPEMNCDSNQLKQVFINFLKNALEAMPCGGRIDIVLRRDGHRAHLAFADLGCGIEPDVLARLGEPFLTTKENGTGLGFMVCKQIIENHRGEVRVESEVGKGTTVGIWLPL</sequence>
<dbReference type="PROSITE" id="PS50113">
    <property type="entry name" value="PAC"/>
    <property type="match status" value="1"/>
</dbReference>
<evidence type="ECO:0000259" key="10">
    <source>
        <dbReference type="PROSITE" id="PS50112"/>
    </source>
</evidence>
<dbReference type="PROSITE" id="PS50109">
    <property type="entry name" value="HIS_KIN"/>
    <property type="match status" value="1"/>
</dbReference>
<dbReference type="SUPFAM" id="SSF47384">
    <property type="entry name" value="Homodimeric domain of signal transducing histidine kinase"/>
    <property type="match status" value="1"/>
</dbReference>
<dbReference type="InterPro" id="IPR003594">
    <property type="entry name" value="HATPase_dom"/>
</dbReference>
<dbReference type="PROSITE" id="PS50112">
    <property type="entry name" value="PAS"/>
    <property type="match status" value="1"/>
</dbReference>
<evidence type="ECO:0000256" key="3">
    <source>
        <dbReference type="ARBA" id="ARBA00022553"/>
    </source>
</evidence>
<dbReference type="SMART" id="SM00091">
    <property type="entry name" value="PAS"/>
    <property type="match status" value="2"/>
</dbReference>
<organism evidence="12 13">
    <name type="scientific">Tumebacillus flagellatus</name>
    <dbReference type="NCBI Taxonomy" id="1157490"/>
    <lineage>
        <taxon>Bacteria</taxon>
        <taxon>Bacillati</taxon>
        <taxon>Bacillota</taxon>
        <taxon>Bacilli</taxon>
        <taxon>Bacillales</taxon>
        <taxon>Alicyclobacillaceae</taxon>
        <taxon>Tumebacillus</taxon>
    </lineage>
</organism>
<dbReference type="PRINTS" id="PR00344">
    <property type="entry name" value="BCTRLSENSOR"/>
</dbReference>
<name>A0A074LNX0_9BACL</name>
<feature type="domain" description="PAS" evidence="10">
    <location>
        <begin position="142"/>
        <end position="187"/>
    </location>
</feature>
<keyword evidence="6" id="KW-0418">Kinase</keyword>
<dbReference type="PANTHER" id="PTHR43065:SF10">
    <property type="entry name" value="PEROXIDE STRESS-ACTIVATED HISTIDINE KINASE MAK3"/>
    <property type="match status" value="1"/>
</dbReference>
<dbReference type="EC" id="2.7.13.3" evidence="2"/>
<dbReference type="Proteomes" id="UP000027931">
    <property type="component" value="Unassembled WGS sequence"/>
</dbReference>
<evidence type="ECO:0000313" key="12">
    <source>
        <dbReference type="EMBL" id="KEO83866.1"/>
    </source>
</evidence>
<keyword evidence="8" id="KW-0902">Two-component regulatory system</keyword>
<feature type="domain" description="Histidine kinase" evidence="9">
    <location>
        <begin position="281"/>
        <end position="483"/>
    </location>
</feature>
<dbReference type="InterPro" id="IPR036097">
    <property type="entry name" value="HisK_dim/P_sf"/>
</dbReference>
<dbReference type="InterPro" id="IPR035965">
    <property type="entry name" value="PAS-like_dom_sf"/>
</dbReference>
<dbReference type="InterPro" id="IPR004358">
    <property type="entry name" value="Sig_transdc_His_kin-like_C"/>
</dbReference>
<dbReference type="NCBIfam" id="TIGR00229">
    <property type="entry name" value="sensory_box"/>
    <property type="match status" value="1"/>
</dbReference>